<evidence type="ECO:0000313" key="2">
    <source>
        <dbReference type="EMBL" id="KAK4045213.1"/>
    </source>
</evidence>
<organism evidence="2 3">
    <name type="scientific">Daphnia magna</name>
    <dbReference type="NCBI Taxonomy" id="35525"/>
    <lineage>
        <taxon>Eukaryota</taxon>
        <taxon>Metazoa</taxon>
        <taxon>Ecdysozoa</taxon>
        <taxon>Arthropoda</taxon>
        <taxon>Crustacea</taxon>
        <taxon>Branchiopoda</taxon>
        <taxon>Diplostraca</taxon>
        <taxon>Cladocera</taxon>
        <taxon>Anomopoda</taxon>
        <taxon>Daphniidae</taxon>
        <taxon>Daphnia</taxon>
    </lineage>
</organism>
<proteinExistence type="predicted"/>
<feature type="region of interest" description="Disordered" evidence="1">
    <location>
        <begin position="157"/>
        <end position="204"/>
    </location>
</feature>
<evidence type="ECO:0000256" key="1">
    <source>
        <dbReference type="SAM" id="MobiDB-lite"/>
    </source>
</evidence>
<feature type="compositionally biased region" description="Basic and acidic residues" evidence="1">
    <location>
        <begin position="177"/>
        <end position="204"/>
    </location>
</feature>
<protein>
    <submittedName>
        <fullName evidence="2">Uncharacterized protein</fullName>
    </submittedName>
</protein>
<feature type="compositionally biased region" description="Low complexity" evidence="1">
    <location>
        <begin position="272"/>
        <end position="282"/>
    </location>
</feature>
<evidence type="ECO:0000313" key="3">
    <source>
        <dbReference type="Proteomes" id="UP001234178"/>
    </source>
</evidence>
<comment type="caution">
    <text evidence="2">The sequence shown here is derived from an EMBL/GenBank/DDBJ whole genome shotgun (WGS) entry which is preliminary data.</text>
</comment>
<feature type="region of interest" description="Disordered" evidence="1">
    <location>
        <begin position="220"/>
        <end position="302"/>
    </location>
</feature>
<name>A0ABR0B9F6_9CRUS</name>
<gene>
    <name evidence="2" type="ORF">OUZ56_032621</name>
</gene>
<feature type="region of interest" description="Disordered" evidence="1">
    <location>
        <begin position="24"/>
        <end position="90"/>
    </location>
</feature>
<reference evidence="2 3" key="1">
    <citation type="journal article" date="2023" name="Nucleic Acids Res.">
        <title>The hologenome of Daphnia magna reveals possible DNA methylation and microbiome-mediated evolution of the host genome.</title>
        <authorList>
            <person name="Chaturvedi A."/>
            <person name="Li X."/>
            <person name="Dhandapani V."/>
            <person name="Marshall H."/>
            <person name="Kissane S."/>
            <person name="Cuenca-Cambronero M."/>
            <person name="Asole G."/>
            <person name="Calvet F."/>
            <person name="Ruiz-Romero M."/>
            <person name="Marangio P."/>
            <person name="Guigo R."/>
            <person name="Rago D."/>
            <person name="Mirbahai L."/>
            <person name="Eastwood N."/>
            <person name="Colbourne J.K."/>
            <person name="Zhou J."/>
            <person name="Mallon E."/>
            <person name="Orsini L."/>
        </authorList>
    </citation>
    <scope>NUCLEOTIDE SEQUENCE [LARGE SCALE GENOMIC DNA]</scope>
    <source>
        <strain evidence="2">LRV0_1</strain>
    </source>
</reference>
<sequence length="302" mass="33591">MRPDASLEMKGQKSRCSRQCRRRLERCPPHPGNSECTGHFAGTSPAPCWSGHRWSPSRRPRNRSTQTSRRHRGASTRGGRGKRGPRVRRNAVFVKSYRAAAHEVERVAVALNRVGGRRIGRHRPRGTDGKRRRGIRRDDARLALAGAARDSELVVLPNVDRPRGARDERRRRPTRGGPREKRAVGRGSLDEAATRRERGDAGDALRRPYVRRYVVDRQADRRSPVKIPEGSAEDLKDAGRIEGRGRGIGEDQNGVGASRVAKDRALKSDVGAADAANLAACNRPRDRARRCRRGGCPPMRAT</sequence>
<feature type="compositionally biased region" description="Basic and acidic residues" evidence="1">
    <location>
        <begin position="233"/>
        <end position="249"/>
    </location>
</feature>
<dbReference type="EMBL" id="JAOYFB010000041">
    <property type="protein sequence ID" value="KAK4045213.1"/>
    <property type="molecule type" value="Genomic_DNA"/>
</dbReference>
<keyword evidence="3" id="KW-1185">Reference proteome</keyword>
<feature type="compositionally biased region" description="Basic and acidic residues" evidence="1">
    <location>
        <begin position="160"/>
        <end position="170"/>
    </location>
</feature>
<dbReference type="Proteomes" id="UP001234178">
    <property type="component" value="Unassembled WGS sequence"/>
</dbReference>
<feature type="compositionally biased region" description="Basic residues" evidence="1">
    <location>
        <begin position="55"/>
        <end position="89"/>
    </location>
</feature>
<accession>A0ABR0B9F6</accession>